<evidence type="ECO:0000256" key="4">
    <source>
        <dbReference type="ARBA" id="ARBA00022685"/>
    </source>
</evidence>
<feature type="compositionally biased region" description="Basic and acidic residues" evidence="17">
    <location>
        <begin position="802"/>
        <end position="813"/>
    </location>
</feature>
<dbReference type="STRING" id="231916.A0A409Y3H6"/>
<feature type="transmembrane region" description="Helical" evidence="18">
    <location>
        <begin position="872"/>
        <end position="890"/>
    </location>
</feature>
<dbReference type="InterPro" id="IPR023828">
    <property type="entry name" value="Peptidase_S8_Ser-AS"/>
</dbReference>
<feature type="active site" description="Charge relay system" evidence="15 16">
    <location>
        <position position="1084"/>
    </location>
</feature>
<dbReference type="PROSITE" id="PS51829">
    <property type="entry name" value="P_HOMO_B"/>
    <property type="match status" value="2"/>
</dbReference>
<dbReference type="InterPro" id="IPR015500">
    <property type="entry name" value="Peptidase_S8_subtilisin-rel"/>
</dbReference>
<keyword evidence="3 16" id="KW-0645">Protease</keyword>
<dbReference type="InterPro" id="IPR036852">
    <property type="entry name" value="Peptidase_S8/S53_dom_sf"/>
</dbReference>
<dbReference type="OrthoDB" id="300641at2759"/>
<dbReference type="SUPFAM" id="SSF49785">
    <property type="entry name" value="Galactose-binding domain-like"/>
    <property type="match status" value="2"/>
</dbReference>
<feature type="region of interest" description="Disordered" evidence="17">
    <location>
        <begin position="649"/>
        <end position="717"/>
    </location>
</feature>
<evidence type="ECO:0000256" key="10">
    <source>
        <dbReference type="ARBA" id="ARBA00022989"/>
    </source>
</evidence>
<evidence type="ECO:0000256" key="5">
    <source>
        <dbReference type="ARBA" id="ARBA00022692"/>
    </source>
</evidence>
<accession>A0A409Y3H6</accession>
<evidence type="ECO:0000256" key="15">
    <source>
        <dbReference type="PIRSR" id="PIRSR615500-1"/>
    </source>
</evidence>
<feature type="compositionally biased region" description="Basic and acidic residues" evidence="17">
    <location>
        <begin position="781"/>
        <end position="791"/>
    </location>
</feature>
<name>A0A409Y3H6_9AGAR</name>
<dbReference type="SUPFAM" id="SSF52743">
    <property type="entry name" value="Subtilisin-like"/>
    <property type="match status" value="2"/>
</dbReference>
<evidence type="ECO:0000256" key="7">
    <source>
        <dbReference type="ARBA" id="ARBA00022801"/>
    </source>
</evidence>
<evidence type="ECO:0000256" key="14">
    <source>
        <dbReference type="ARBA" id="ARBA00023180"/>
    </source>
</evidence>
<comment type="similarity">
    <text evidence="2">Belongs to the peptidase S8 family. Furin subfamily.</text>
</comment>
<keyword evidence="13" id="KW-1015">Disulfide bond</keyword>
<keyword evidence="14" id="KW-0325">Glycoprotein</keyword>
<dbReference type="InParanoid" id="A0A409Y3H6"/>
<keyword evidence="8 16" id="KW-0720">Serine protease</keyword>
<evidence type="ECO:0000256" key="13">
    <source>
        <dbReference type="ARBA" id="ARBA00023157"/>
    </source>
</evidence>
<dbReference type="PROSITE" id="PS00138">
    <property type="entry name" value="SUBTILASE_SER"/>
    <property type="match status" value="2"/>
</dbReference>
<evidence type="ECO:0000256" key="19">
    <source>
        <dbReference type="SAM" id="SignalP"/>
    </source>
</evidence>
<evidence type="ECO:0000313" key="21">
    <source>
        <dbReference type="EMBL" id="PPQ97550.1"/>
    </source>
</evidence>
<gene>
    <name evidence="21" type="ORF">CVT26_002335</name>
</gene>
<feature type="compositionally biased region" description="Basic and acidic residues" evidence="17">
    <location>
        <begin position="1596"/>
        <end position="1607"/>
    </location>
</feature>
<evidence type="ECO:0000256" key="2">
    <source>
        <dbReference type="ARBA" id="ARBA00005325"/>
    </source>
</evidence>
<feature type="domain" description="P/Homo B" evidence="20">
    <location>
        <begin position="1369"/>
        <end position="1521"/>
    </location>
</feature>
<dbReference type="EMBL" id="NHYE01001226">
    <property type="protein sequence ID" value="PPQ97550.1"/>
    <property type="molecule type" value="Genomic_DNA"/>
</dbReference>
<dbReference type="PROSITE" id="PS51892">
    <property type="entry name" value="SUBTILASE"/>
    <property type="match status" value="2"/>
</dbReference>
<evidence type="ECO:0000256" key="3">
    <source>
        <dbReference type="ARBA" id="ARBA00022670"/>
    </source>
</evidence>
<dbReference type="Pfam" id="PF00082">
    <property type="entry name" value="Peptidase_S8"/>
    <property type="match status" value="2"/>
</dbReference>
<dbReference type="InterPro" id="IPR002884">
    <property type="entry name" value="P_dom"/>
</dbReference>
<dbReference type="InterPro" id="IPR022398">
    <property type="entry name" value="Peptidase_S8_His-AS"/>
</dbReference>
<feature type="transmembrane region" description="Helical" evidence="18">
    <location>
        <begin position="731"/>
        <end position="751"/>
    </location>
</feature>
<keyword evidence="9" id="KW-0106">Calcium</keyword>
<evidence type="ECO:0000256" key="18">
    <source>
        <dbReference type="SAM" id="Phobius"/>
    </source>
</evidence>
<dbReference type="PROSITE" id="PS00137">
    <property type="entry name" value="SUBTILASE_HIS"/>
    <property type="match status" value="2"/>
</dbReference>
<sequence>MLLRLRLVALTLVSLDCALYAAGIRRPIKRHYDTHNYYALEHIPGVSASLEEVASALGVEVVEQAGELKDVWLVRVPKLLNGLYAREGSSEKDPVISTFKDLQEKAENIFVSRSEDGLQARRVVSSISFLEPQIPAPLVKRAPPSIASSKAVAKRLGLKDPLFTEQWHLVNDGHPEHSMNTTPVWDMGYTGKGVLTSFLDDGLDFESEDLKDAFDAKNSHDFNDHVDLPRPVTAFDNHGTRCAGQVVARRNNACGVGIAYDAKAAGVRILGGPITTVDEAAAINFGFHDVGVYSCSWGPRDDGRTMEGPNYLVRKAVLNGINEGRGGKGSIFIFASGNGGGFEDQCNYDGYTNSIYSVTVSAVDWKGIRPDYSEACAANMIAAYSSGSGKFIVTCDKGKNSCTKHHGGTSAAAPNAVGVVALALEARPDLAWRDIQHLCVLTARQINPNDSDWEKTASGRPYSYKYGYGALDASRFVTAAKDWKLVKPQAWIHTETPIFNNGKLTSLGHHKYKYEGGKPIPKGGIEEKMTITKDMMLENNLEALEHVDVRVWIEHKRRGDVKVELVSPAGVKSVLAAGRQYDDADTGFPGWRFMSVKHWDENPVGTWTLKITDKGDEKNNGSFLAWNMALWGSAIDASKATKFVEPVADNALPPNEAPPRPVINDPIATSTTQHAKPTDHLPPDHGHATGDASAPAFPSTTDSPKKKPQDDEVEPGSWYDNVRNAAAGSKLFWLGLLGVGVMCAASLVVAFRRRQHAKKRMEEYMSLAANVDADGDGDDIPMDRIHPENDLHPGGPGSTRRTRFEDQGPHASDEAVLLSHSHNPVDPPPVKGLGFHSSFLDDDEPSAGLSPAPPQYRDEPEGHEHGSTSHDALRTMHISWALLASIALSISSSTRTTTAYATPAKRYYDTHRYYALEHRPSDGASLEEVTSALGVEVVEQAGELKDVWLVRIPQPDISDLEERDHLDPVVAALQDLRDRADSRLSTRSEEALQARRIVSSVAYLEPQTPRELVKRAPTPDMEFEERAPVYASADDVADRLGLKDPLFTEQWHLVNDDYPEHMMNATPVWDMGLTGKGVLTSFLDDGLDFETDDLKDAFDAEHSYDFNAHVPLPRPTGIRDHHGTRCAGQVAARRNKACGVGIAYDAKAAGVRILAGPITAVDEAAALNYGFKDVQIYSCSWGPRDNGQTMDGPGYLIRKAVMNGINEGRGGKGSIFVFASGNGGRSQDQCNFDGYTNSIYSVTVSSIDYKGLHPSYSEACAANLIVAYSSGSGNHIITTDRKNECSKRHGGTSAAAPNAVGVIALALQARPDLTWRDVQHLCIETARRVNPNDPDWEKTASGRWYSYKYGYGAIDAWAYVTAAKKWKNVKPQAWLHTPTIQVANGTLISLGHKKYRYEGGVRIGSDGIEQKMKVTKEMLKKANLDENGLEHIDVRVWISHTRRGDVEVQLISPHGVKSVLASTREYDESETGFPGWRFMTVKHWGENPIGEWTLKVFDQDDPQESGAFLGWNMAFWGSAIDPSKATKWVEPVVDNALPAAETPPRPVLNDPDVTKTTEYAKPTDHLPEDHGHSEGENTKVAFPGASATGRPSKGKGKQDTEKPPSDWVDKAKGLVSTQKWFFAGLGGITVFIVGCVIYYWRRKMAAQRLAQYSSLAADDIGMEAVGGGAAARAAGRRYDDPSSENLLPRNDASNVGGAGPQTGGVIPPSGARGLGFHSGFLDDDEPSAALTTGPPMYRDEPETPQRSGVAADTPRETHQQERRAEGGEEDEEDEEFESLRGSGSGSGSRAGSRERLT</sequence>
<feature type="region of interest" description="Disordered" evidence="17">
    <location>
        <begin position="775"/>
        <end position="870"/>
    </location>
</feature>
<evidence type="ECO:0000256" key="1">
    <source>
        <dbReference type="ARBA" id="ARBA00004370"/>
    </source>
</evidence>
<dbReference type="GO" id="GO:0000139">
    <property type="term" value="C:Golgi membrane"/>
    <property type="evidence" value="ECO:0007669"/>
    <property type="project" value="TreeGrafter"/>
</dbReference>
<evidence type="ECO:0000256" key="8">
    <source>
        <dbReference type="ARBA" id="ARBA00022825"/>
    </source>
</evidence>
<dbReference type="Proteomes" id="UP000284706">
    <property type="component" value="Unassembled WGS sequence"/>
</dbReference>
<evidence type="ECO:0000256" key="6">
    <source>
        <dbReference type="ARBA" id="ARBA00022729"/>
    </source>
</evidence>
<evidence type="ECO:0000256" key="17">
    <source>
        <dbReference type="SAM" id="MobiDB-lite"/>
    </source>
</evidence>
<feature type="active site" description="Charge relay system" evidence="15 16">
    <location>
        <position position="1293"/>
    </location>
</feature>
<dbReference type="FunFam" id="2.60.120.260:FF:000026">
    <property type="entry name" value="proprotein convertase subtilisin/kexin type 7"/>
    <property type="match status" value="2"/>
</dbReference>
<evidence type="ECO:0000256" key="11">
    <source>
        <dbReference type="ARBA" id="ARBA00023136"/>
    </source>
</evidence>
<feature type="chain" id="PRO_5019094512" description="P/Homo B domain-containing protein" evidence="19">
    <location>
        <begin position="22"/>
        <end position="1797"/>
    </location>
</feature>
<keyword evidence="5 18" id="KW-0812">Transmembrane</keyword>
<dbReference type="GO" id="GO:0005802">
    <property type="term" value="C:trans-Golgi network"/>
    <property type="evidence" value="ECO:0007669"/>
    <property type="project" value="TreeGrafter"/>
</dbReference>
<dbReference type="GO" id="GO:0007323">
    <property type="term" value="P:peptide pheromone maturation"/>
    <property type="evidence" value="ECO:0007669"/>
    <property type="project" value="UniProtKB-ARBA"/>
</dbReference>
<dbReference type="InterPro" id="IPR034182">
    <property type="entry name" value="Kexin/furin"/>
</dbReference>
<feature type="region of interest" description="Disordered" evidence="17">
    <location>
        <begin position="1675"/>
        <end position="1797"/>
    </location>
</feature>
<dbReference type="GO" id="GO:0004252">
    <property type="term" value="F:serine-type endopeptidase activity"/>
    <property type="evidence" value="ECO:0007669"/>
    <property type="project" value="UniProtKB-UniRule"/>
</dbReference>
<dbReference type="Pfam" id="PF01483">
    <property type="entry name" value="P_proprotein"/>
    <property type="match status" value="2"/>
</dbReference>
<dbReference type="Gene3D" id="3.40.50.200">
    <property type="entry name" value="Peptidase S8/S53 domain"/>
    <property type="match status" value="2"/>
</dbReference>
<dbReference type="PANTHER" id="PTHR42884:SF14">
    <property type="entry name" value="NEUROENDOCRINE CONVERTASE 1"/>
    <property type="match status" value="1"/>
</dbReference>
<dbReference type="InterPro" id="IPR008979">
    <property type="entry name" value="Galactose-bd-like_sf"/>
</dbReference>
<keyword evidence="7 16" id="KW-0378">Hydrolase</keyword>
<dbReference type="PRINTS" id="PR00723">
    <property type="entry name" value="SUBTILISIN"/>
</dbReference>
<protein>
    <recommendedName>
        <fullName evidence="20">P/Homo B domain-containing protein</fullName>
    </recommendedName>
</protein>
<feature type="region of interest" description="Disordered" evidence="17">
    <location>
        <begin position="1539"/>
        <end position="1607"/>
    </location>
</feature>
<dbReference type="CDD" id="cd04059">
    <property type="entry name" value="Peptidases_S8_Protein_convertases_Kexins_Furin-like"/>
    <property type="match status" value="2"/>
</dbReference>
<feature type="compositionally biased region" description="Basic and acidic residues" evidence="17">
    <location>
        <begin position="1753"/>
        <end position="1766"/>
    </location>
</feature>
<evidence type="ECO:0000313" key="22">
    <source>
        <dbReference type="Proteomes" id="UP000284706"/>
    </source>
</evidence>
<dbReference type="PANTHER" id="PTHR42884">
    <property type="entry name" value="PROPROTEIN CONVERTASE SUBTILISIN/KEXIN-RELATED"/>
    <property type="match status" value="1"/>
</dbReference>
<organism evidence="21 22">
    <name type="scientific">Gymnopilus dilepis</name>
    <dbReference type="NCBI Taxonomy" id="231916"/>
    <lineage>
        <taxon>Eukaryota</taxon>
        <taxon>Fungi</taxon>
        <taxon>Dikarya</taxon>
        <taxon>Basidiomycota</taxon>
        <taxon>Agaricomycotina</taxon>
        <taxon>Agaricomycetes</taxon>
        <taxon>Agaricomycetidae</taxon>
        <taxon>Agaricales</taxon>
        <taxon>Agaricineae</taxon>
        <taxon>Hymenogastraceae</taxon>
        <taxon>Gymnopilus</taxon>
    </lineage>
</organism>
<dbReference type="GO" id="GO:0016485">
    <property type="term" value="P:protein processing"/>
    <property type="evidence" value="ECO:0007669"/>
    <property type="project" value="TreeGrafter"/>
</dbReference>
<reference evidence="21 22" key="1">
    <citation type="journal article" date="2018" name="Evol. Lett.">
        <title>Horizontal gene cluster transfer increased hallucinogenic mushroom diversity.</title>
        <authorList>
            <person name="Reynolds H.T."/>
            <person name="Vijayakumar V."/>
            <person name="Gluck-Thaler E."/>
            <person name="Korotkin H.B."/>
            <person name="Matheny P.B."/>
            <person name="Slot J.C."/>
        </authorList>
    </citation>
    <scope>NUCLEOTIDE SEQUENCE [LARGE SCALE GENOMIC DNA]</scope>
    <source>
        <strain evidence="21 22">SRW20</strain>
    </source>
</reference>
<comment type="caution">
    <text evidence="21">The sequence shown here is derived from an EMBL/GenBank/DDBJ whole genome shotgun (WGS) entry which is preliminary data.</text>
</comment>
<feature type="compositionally biased region" description="Acidic residues" evidence="17">
    <location>
        <begin position="1767"/>
        <end position="1776"/>
    </location>
</feature>
<feature type="compositionally biased region" description="Basic and acidic residues" evidence="17">
    <location>
        <begin position="676"/>
        <end position="688"/>
    </location>
</feature>
<evidence type="ECO:0000259" key="20">
    <source>
        <dbReference type="PROSITE" id="PS51829"/>
    </source>
</evidence>
<keyword evidence="22" id="KW-1185">Reference proteome</keyword>
<keyword evidence="11 18" id="KW-0472">Membrane</keyword>
<evidence type="ECO:0000256" key="12">
    <source>
        <dbReference type="ARBA" id="ARBA00023145"/>
    </source>
</evidence>
<feature type="active site" description="Charge relay system" evidence="16">
    <location>
        <position position="410"/>
    </location>
</feature>
<keyword evidence="12" id="KW-0865">Zymogen</keyword>
<feature type="active site" description="Charge relay system" evidence="15 16">
    <location>
        <position position="1122"/>
    </location>
</feature>
<dbReference type="InterPro" id="IPR000209">
    <property type="entry name" value="Peptidase_S8/S53_dom"/>
</dbReference>
<dbReference type="Gene3D" id="2.60.120.260">
    <property type="entry name" value="Galactose-binding domain-like"/>
    <property type="match status" value="2"/>
</dbReference>
<feature type="compositionally biased region" description="Basic and acidic residues" evidence="17">
    <location>
        <begin position="1561"/>
        <end position="1577"/>
    </location>
</feature>
<dbReference type="FunFam" id="3.40.50.200:FF:000021">
    <property type="entry name" value="Proprotein convertase subtilisin/kexin type 5a"/>
    <property type="match status" value="1"/>
</dbReference>
<keyword evidence="6 19" id="KW-0732">Signal</keyword>
<comment type="subcellular location">
    <subcellularLocation>
        <location evidence="1">Membrane</location>
    </subcellularLocation>
</comment>
<proteinExistence type="inferred from homology"/>
<dbReference type="FunFam" id="3.40.50.200:FF:000005">
    <property type="entry name" value="Proprotein convertase subtilisin/kexin type 7"/>
    <property type="match status" value="1"/>
</dbReference>
<evidence type="ECO:0000256" key="16">
    <source>
        <dbReference type="PROSITE-ProRule" id="PRU01240"/>
    </source>
</evidence>
<feature type="active site" description="Charge relay system" evidence="16">
    <location>
        <position position="238"/>
    </location>
</feature>
<feature type="compositionally biased region" description="Basic and acidic residues" evidence="17">
    <location>
        <begin position="856"/>
        <end position="870"/>
    </location>
</feature>
<feature type="domain" description="P/Homo B" evidence="20">
    <location>
        <begin position="486"/>
        <end position="636"/>
    </location>
</feature>
<keyword evidence="10 18" id="KW-1133">Transmembrane helix</keyword>
<feature type="signal peptide" evidence="19">
    <location>
        <begin position="1"/>
        <end position="21"/>
    </location>
</feature>
<keyword evidence="4" id="KW-0165">Cleavage on pair of basic residues</keyword>
<feature type="active site" description="Charge relay system" evidence="16">
    <location>
        <position position="200"/>
    </location>
</feature>
<feature type="transmembrane region" description="Helical" evidence="18">
    <location>
        <begin position="1620"/>
        <end position="1640"/>
    </location>
</feature>
<evidence type="ECO:0000256" key="9">
    <source>
        <dbReference type="ARBA" id="ARBA00022837"/>
    </source>
</evidence>